<dbReference type="OrthoDB" id="9791355at2"/>
<reference evidence="8 9" key="1">
    <citation type="submission" date="2016-12" db="EMBL/GenBank/DDBJ databases">
        <authorList>
            <person name="Song W.-J."/>
            <person name="Kurnit D.M."/>
        </authorList>
    </citation>
    <scope>NUCLEOTIDE SEQUENCE [LARGE SCALE GENOMIC DNA]</scope>
    <source>
        <strain evidence="8 9">DSM 18488</strain>
    </source>
</reference>
<keyword evidence="3" id="KW-0805">Transcription regulation</keyword>
<dbReference type="EMBL" id="FRFE01000003">
    <property type="protein sequence ID" value="SHO44488.1"/>
    <property type="molecule type" value="Genomic_DNA"/>
</dbReference>
<keyword evidence="9" id="KW-1185">Reference proteome</keyword>
<dbReference type="SUPFAM" id="SSF46785">
    <property type="entry name" value="Winged helix' DNA-binding domain"/>
    <property type="match status" value="1"/>
</dbReference>
<evidence type="ECO:0000313" key="8">
    <source>
        <dbReference type="EMBL" id="SHO44488.1"/>
    </source>
</evidence>
<dbReference type="GO" id="GO:0046983">
    <property type="term" value="F:protein dimerization activity"/>
    <property type="evidence" value="ECO:0007669"/>
    <property type="project" value="InterPro"/>
</dbReference>
<dbReference type="InterPro" id="IPR000524">
    <property type="entry name" value="Tscrpt_reg_HTH_GntR"/>
</dbReference>
<evidence type="ECO:0000259" key="7">
    <source>
        <dbReference type="PROSITE" id="PS50944"/>
    </source>
</evidence>
<dbReference type="PANTHER" id="PTHR33238">
    <property type="entry name" value="IRON (METAL) DEPENDENT REPRESSOR, DTXR FAMILY"/>
    <property type="match status" value="1"/>
</dbReference>
<dbReference type="GO" id="GO:0003700">
    <property type="term" value="F:DNA-binding transcription factor activity"/>
    <property type="evidence" value="ECO:0007669"/>
    <property type="project" value="InterPro"/>
</dbReference>
<dbReference type="InterPro" id="IPR036421">
    <property type="entry name" value="Fe_dep_repressor_sf"/>
</dbReference>
<protein>
    <recommendedName>
        <fullName evidence="2">Transcriptional regulator MntR</fullName>
    </recommendedName>
</protein>
<dbReference type="Pfam" id="PF02742">
    <property type="entry name" value="Fe_dep_repr_C"/>
    <property type="match status" value="1"/>
</dbReference>
<dbReference type="InterPro" id="IPR022687">
    <property type="entry name" value="HTH_DTXR"/>
</dbReference>
<dbReference type="InterPro" id="IPR001367">
    <property type="entry name" value="Fe_dep_repressor"/>
</dbReference>
<dbReference type="InterPro" id="IPR036390">
    <property type="entry name" value="WH_DNA-bd_sf"/>
</dbReference>
<accession>A0A1M7XZC9</accession>
<dbReference type="PROSITE" id="PS50944">
    <property type="entry name" value="HTH_DTXR"/>
    <property type="match status" value="1"/>
</dbReference>
<dbReference type="InterPro" id="IPR036388">
    <property type="entry name" value="WH-like_DNA-bd_sf"/>
</dbReference>
<dbReference type="InterPro" id="IPR050536">
    <property type="entry name" value="DtxR_MntR_Metal-Reg"/>
</dbReference>
<dbReference type="Pfam" id="PF01325">
    <property type="entry name" value="Fe_dep_repress"/>
    <property type="match status" value="1"/>
</dbReference>
<dbReference type="STRING" id="1121416.SAMN02745220_00765"/>
<evidence type="ECO:0000313" key="9">
    <source>
        <dbReference type="Proteomes" id="UP000184603"/>
    </source>
</evidence>
<dbReference type="PRINTS" id="PR00035">
    <property type="entry name" value="HTHGNTR"/>
</dbReference>
<keyword evidence="4" id="KW-0238">DNA-binding</keyword>
<evidence type="ECO:0000256" key="5">
    <source>
        <dbReference type="ARBA" id="ARBA00023163"/>
    </source>
</evidence>
<comment type="function">
    <text evidence="6">In the presence of manganese, represses expression of mntH and mntS. Up-regulates expression of mntP.</text>
</comment>
<dbReference type="RefSeq" id="WP_073612128.1">
    <property type="nucleotide sequence ID" value="NZ_FRFE01000003.1"/>
</dbReference>
<sequence length="166" mass="18690">MKKKTSLSASLEDYIEAIYHIIEEKLVARSKEIAARLNVSRASVTEALRALSKKGLINYEPYEAITMTEKGRKVAEDVIFRHESLKRFFIEVLALDQKIAEDGACRIEHAAPPEIISRMISFIEFMQHCPRGGDDLIQGFSSFCKSGKTQLDCNNCIASCQDQTKT</sequence>
<gene>
    <name evidence="8" type="ORF">SAMN02745220_00765</name>
</gene>
<dbReference type="PANTHER" id="PTHR33238:SF7">
    <property type="entry name" value="IRON-DEPENDENT TRANSCRIPTIONAL REGULATOR"/>
    <property type="match status" value="1"/>
</dbReference>
<dbReference type="GO" id="GO:0046914">
    <property type="term" value="F:transition metal ion binding"/>
    <property type="evidence" value="ECO:0007669"/>
    <property type="project" value="InterPro"/>
</dbReference>
<dbReference type="SMART" id="SM00529">
    <property type="entry name" value="HTH_DTXR"/>
    <property type="match status" value="1"/>
</dbReference>
<dbReference type="GO" id="GO:0003677">
    <property type="term" value="F:DNA binding"/>
    <property type="evidence" value="ECO:0007669"/>
    <property type="project" value="UniProtKB-KW"/>
</dbReference>
<dbReference type="SUPFAM" id="SSF47979">
    <property type="entry name" value="Iron-dependent repressor protein, dimerization domain"/>
    <property type="match status" value="1"/>
</dbReference>
<dbReference type="Gene3D" id="1.10.10.10">
    <property type="entry name" value="Winged helix-like DNA-binding domain superfamily/Winged helix DNA-binding domain"/>
    <property type="match status" value="1"/>
</dbReference>
<organism evidence="8 9">
    <name type="scientific">Desulfopila aestuarii DSM 18488</name>
    <dbReference type="NCBI Taxonomy" id="1121416"/>
    <lineage>
        <taxon>Bacteria</taxon>
        <taxon>Pseudomonadati</taxon>
        <taxon>Thermodesulfobacteriota</taxon>
        <taxon>Desulfobulbia</taxon>
        <taxon>Desulfobulbales</taxon>
        <taxon>Desulfocapsaceae</taxon>
        <taxon>Desulfopila</taxon>
    </lineage>
</organism>
<dbReference type="Gene3D" id="1.10.60.10">
    <property type="entry name" value="Iron dependent repressor, metal binding and dimerisation domain"/>
    <property type="match status" value="1"/>
</dbReference>
<dbReference type="Proteomes" id="UP000184603">
    <property type="component" value="Unassembled WGS sequence"/>
</dbReference>
<comment type="similarity">
    <text evidence="1">Belongs to the DtxR/MntR family.</text>
</comment>
<name>A0A1M7XZC9_9BACT</name>
<evidence type="ECO:0000256" key="1">
    <source>
        <dbReference type="ARBA" id="ARBA00007871"/>
    </source>
</evidence>
<evidence type="ECO:0000256" key="4">
    <source>
        <dbReference type="ARBA" id="ARBA00023125"/>
    </source>
</evidence>
<dbReference type="InterPro" id="IPR022689">
    <property type="entry name" value="Iron_dep_repressor"/>
</dbReference>
<evidence type="ECO:0000256" key="6">
    <source>
        <dbReference type="ARBA" id="ARBA00025185"/>
    </source>
</evidence>
<keyword evidence="5" id="KW-0804">Transcription</keyword>
<evidence type="ECO:0000256" key="3">
    <source>
        <dbReference type="ARBA" id="ARBA00023015"/>
    </source>
</evidence>
<dbReference type="AlphaFoldDB" id="A0A1M7XZC9"/>
<proteinExistence type="inferred from homology"/>
<feature type="domain" description="HTH dtxR-type" evidence="7">
    <location>
        <begin position="7"/>
        <end position="68"/>
    </location>
</feature>
<evidence type="ECO:0000256" key="2">
    <source>
        <dbReference type="ARBA" id="ARBA00022386"/>
    </source>
</evidence>